<evidence type="ECO:0000313" key="10">
    <source>
        <dbReference type="Proteomes" id="UP000014400"/>
    </source>
</evidence>
<feature type="transmembrane region" description="Helical" evidence="8">
    <location>
        <begin position="190"/>
        <end position="220"/>
    </location>
</feature>
<dbReference type="InterPro" id="IPR052017">
    <property type="entry name" value="TSUP"/>
</dbReference>
<evidence type="ECO:0000256" key="6">
    <source>
        <dbReference type="ARBA" id="ARBA00022989"/>
    </source>
</evidence>
<evidence type="ECO:0000313" key="9">
    <source>
        <dbReference type="EMBL" id="EPD98652.1"/>
    </source>
</evidence>
<evidence type="ECO:0000256" key="7">
    <source>
        <dbReference type="ARBA" id="ARBA00023136"/>
    </source>
</evidence>
<dbReference type="Pfam" id="PF01925">
    <property type="entry name" value="TauE"/>
    <property type="match status" value="1"/>
</dbReference>
<dbReference type="PATRIC" id="fig|1203554.3.peg.1776"/>
<dbReference type="HOGENOM" id="CLU_045498_2_3_4"/>
<organism evidence="9 10">
    <name type="scientific">Sutterella wadsworthensis HGA0223</name>
    <dbReference type="NCBI Taxonomy" id="1203554"/>
    <lineage>
        <taxon>Bacteria</taxon>
        <taxon>Pseudomonadati</taxon>
        <taxon>Pseudomonadota</taxon>
        <taxon>Betaproteobacteria</taxon>
        <taxon>Burkholderiales</taxon>
        <taxon>Sutterellaceae</taxon>
        <taxon>Sutterella</taxon>
    </lineage>
</organism>
<feature type="transmembrane region" description="Helical" evidence="8">
    <location>
        <begin position="7"/>
        <end position="39"/>
    </location>
</feature>
<comment type="caution">
    <text evidence="9">The sequence shown here is derived from an EMBL/GenBank/DDBJ whole genome shotgun (WGS) entry which is preliminary data.</text>
</comment>
<keyword evidence="6 8" id="KW-1133">Transmembrane helix</keyword>
<evidence type="ECO:0000256" key="3">
    <source>
        <dbReference type="ARBA" id="ARBA00022448"/>
    </source>
</evidence>
<dbReference type="Proteomes" id="UP000014400">
    <property type="component" value="Unassembled WGS sequence"/>
</dbReference>
<dbReference type="RefSeq" id="WP_016474871.1">
    <property type="nucleotide sequence ID" value="NZ_KE150480.1"/>
</dbReference>
<dbReference type="GO" id="GO:0005886">
    <property type="term" value="C:plasma membrane"/>
    <property type="evidence" value="ECO:0007669"/>
    <property type="project" value="UniProtKB-SubCell"/>
</dbReference>
<feature type="transmembrane region" description="Helical" evidence="8">
    <location>
        <begin position="77"/>
        <end position="95"/>
    </location>
</feature>
<comment type="similarity">
    <text evidence="2 8">Belongs to the 4-toluene sulfonate uptake permease (TSUP) (TC 2.A.102) family.</text>
</comment>
<dbReference type="InterPro" id="IPR002781">
    <property type="entry name" value="TM_pro_TauE-like"/>
</dbReference>
<evidence type="ECO:0000256" key="1">
    <source>
        <dbReference type="ARBA" id="ARBA00004651"/>
    </source>
</evidence>
<dbReference type="PANTHER" id="PTHR30269:SF0">
    <property type="entry name" value="MEMBRANE TRANSPORTER PROTEIN YFCA-RELATED"/>
    <property type="match status" value="1"/>
</dbReference>
<keyword evidence="7 8" id="KW-0472">Membrane</keyword>
<evidence type="ECO:0000256" key="8">
    <source>
        <dbReference type="RuleBase" id="RU363041"/>
    </source>
</evidence>
<evidence type="ECO:0000256" key="2">
    <source>
        <dbReference type="ARBA" id="ARBA00009142"/>
    </source>
</evidence>
<sequence>MELDLITFLIVCPLVFFGGLVDAVAGGGGLIALPAYLIAGVPAHLALGTNKLSSAMGTVVSAFRLWRAGFLNIRKSLPAIVCSLLGSAAGAHLALLVPERVFELILVGLLPIAAFFVLSKRAVMSNDEGIITARKQLVILCIASLICGAYDGFYGPGAGTFMLLAFTLWAKMGVRSASGTMKAVNLASNIAAFATFALSGEVIWLLGLTAGIFGIAGHYIGAGLVLQNGTKIVRPIIGAVLAVLFVKTAWELLS</sequence>
<feature type="transmembrane region" description="Helical" evidence="8">
    <location>
        <begin position="232"/>
        <end position="250"/>
    </location>
</feature>
<keyword evidence="5 8" id="KW-0812">Transmembrane</keyword>
<dbReference type="PANTHER" id="PTHR30269">
    <property type="entry name" value="TRANSMEMBRANE PROTEIN YFCA"/>
    <property type="match status" value="1"/>
</dbReference>
<feature type="transmembrane region" description="Helical" evidence="8">
    <location>
        <begin position="138"/>
        <end position="170"/>
    </location>
</feature>
<accession>S3BX65</accession>
<dbReference type="eggNOG" id="COG0730">
    <property type="taxonomic scope" value="Bacteria"/>
</dbReference>
<keyword evidence="3" id="KW-0813">Transport</keyword>
<evidence type="ECO:0000256" key="4">
    <source>
        <dbReference type="ARBA" id="ARBA00022475"/>
    </source>
</evidence>
<comment type="subcellular location">
    <subcellularLocation>
        <location evidence="1 8">Cell membrane</location>
        <topology evidence="1 8">Multi-pass membrane protein</topology>
    </subcellularLocation>
</comment>
<gene>
    <name evidence="9" type="ORF">HMPREF1476_01691</name>
</gene>
<dbReference type="EMBL" id="ATCF01000022">
    <property type="protein sequence ID" value="EPD98652.1"/>
    <property type="molecule type" value="Genomic_DNA"/>
</dbReference>
<name>S3BX65_9BURK</name>
<keyword evidence="10" id="KW-1185">Reference proteome</keyword>
<dbReference type="AlphaFoldDB" id="S3BX65"/>
<feature type="transmembrane region" description="Helical" evidence="8">
    <location>
        <begin position="101"/>
        <end position="118"/>
    </location>
</feature>
<keyword evidence="4 8" id="KW-1003">Cell membrane</keyword>
<reference evidence="9 10" key="1">
    <citation type="submission" date="2013-04" db="EMBL/GenBank/DDBJ databases">
        <title>The Genome Sequence of Sutterella wadsworthensis HGA0223.</title>
        <authorList>
            <consortium name="The Broad Institute Genomics Platform"/>
            <person name="Earl A."/>
            <person name="Ward D."/>
            <person name="Feldgarden M."/>
            <person name="Gevers D."/>
            <person name="Schmidt T.M."/>
            <person name="Dover J."/>
            <person name="Dai D."/>
            <person name="Walker B."/>
            <person name="Young S."/>
            <person name="Zeng Q."/>
            <person name="Gargeya S."/>
            <person name="Fitzgerald M."/>
            <person name="Haas B."/>
            <person name="Abouelleil A."/>
            <person name="Allen A.W."/>
            <person name="Alvarado L."/>
            <person name="Arachchi H.M."/>
            <person name="Berlin A.M."/>
            <person name="Chapman S.B."/>
            <person name="Gainer-Dewar J."/>
            <person name="Goldberg J."/>
            <person name="Griggs A."/>
            <person name="Gujja S."/>
            <person name="Hansen M."/>
            <person name="Howarth C."/>
            <person name="Imamovic A."/>
            <person name="Ireland A."/>
            <person name="Larimer J."/>
            <person name="McCowan C."/>
            <person name="Murphy C."/>
            <person name="Pearson M."/>
            <person name="Poon T.W."/>
            <person name="Priest M."/>
            <person name="Roberts A."/>
            <person name="Saif S."/>
            <person name="Shea T."/>
            <person name="Sisk P."/>
            <person name="Sykes S."/>
            <person name="Wortman J."/>
            <person name="Nusbaum C."/>
            <person name="Birren B."/>
        </authorList>
    </citation>
    <scope>NUCLEOTIDE SEQUENCE [LARGE SCALE GENOMIC DNA]</scope>
    <source>
        <strain evidence="9 10">HGA0223</strain>
    </source>
</reference>
<protein>
    <recommendedName>
        <fullName evidence="8">Probable membrane transporter protein</fullName>
    </recommendedName>
</protein>
<evidence type="ECO:0000256" key="5">
    <source>
        <dbReference type="ARBA" id="ARBA00022692"/>
    </source>
</evidence>
<proteinExistence type="inferred from homology"/>